<dbReference type="AlphaFoldDB" id="A0A6F8Z0L3"/>
<reference evidence="3 4" key="2">
    <citation type="submission" date="2020-03" db="EMBL/GenBank/DDBJ databases">
        <authorList>
            <person name="Ichikawa N."/>
            <person name="Kimura A."/>
            <person name="Kitahashi Y."/>
            <person name="Uohara A."/>
        </authorList>
    </citation>
    <scope>NUCLEOTIDE SEQUENCE [LARGE SCALE GENOMIC DNA]</scope>
    <source>
        <strain evidence="3 4">NBRC 105367</strain>
    </source>
</reference>
<protein>
    <recommendedName>
        <fullName evidence="2">Condensation domain-containing protein</fullName>
    </recommendedName>
</protein>
<dbReference type="EMBL" id="AP022871">
    <property type="protein sequence ID" value="BCB91970.1"/>
    <property type="molecule type" value="Genomic_DNA"/>
</dbReference>
<dbReference type="InterPro" id="IPR023213">
    <property type="entry name" value="CAT-like_dom_sf"/>
</dbReference>
<evidence type="ECO:0000259" key="2">
    <source>
        <dbReference type="Pfam" id="PF00668"/>
    </source>
</evidence>
<dbReference type="Gene3D" id="3.30.559.10">
    <property type="entry name" value="Chloramphenicol acetyltransferase-like domain"/>
    <property type="match status" value="1"/>
</dbReference>
<dbReference type="PANTHER" id="PTHR45398:SF1">
    <property type="entry name" value="ENZYME, PUTATIVE (JCVI)-RELATED"/>
    <property type="match status" value="1"/>
</dbReference>
<dbReference type="Pfam" id="PF00668">
    <property type="entry name" value="Condensation"/>
    <property type="match status" value="1"/>
</dbReference>
<dbReference type="GO" id="GO:0008610">
    <property type="term" value="P:lipid biosynthetic process"/>
    <property type="evidence" value="ECO:0007669"/>
    <property type="project" value="UniProtKB-ARBA"/>
</dbReference>
<evidence type="ECO:0000256" key="1">
    <source>
        <dbReference type="SAM" id="MobiDB-lite"/>
    </source>
</evidence>
<feature type="domain" description="Condensation" evidence="2">
    <location>
        <begin position="41"/>
        <end position="242"/>
    </location>
</feature>
<organism evidence="3 4">
    <name type="scientific">Phytohabitans suffuscus</name>
    <dbReference type="NCBI Taxonomy" id="624315"/>
    <lineage>
        <taxon>Bacteria</taxon>
        <taxon>Bacillati</taxon>
        <taxon>Actinomycetota</taxon>
        <taxon>Actinomycetes</taxon>
        <taxon>Micromonosporales</taxon>
        <taxon>Micromonosporaceae</taxon>
    </lineage>
</organism>
<feature type="region of interest" description="Disordered" evidence="1">
    <location>
        <begin position="236"/>
        <end position="266"/>
    </location>
</feature>
<dbReference type="Proteomes" id="UP000503011">
    <property type="component" value="Chromosome"/>
</dbReference>
<name>A0A6F8Z0L3_9ACTN</name>
<feature type="compositionally biased region" description="Low complexity" evidence="1">
    <location>
        <begin position="242"/>
        <end position="251"/>
    </location>
</feature>
<keyword evidence="4" id="KW-1185">Reference proteome</keyword>
<dbReference type="RefSeq" id="WP_232075749.1">
    <property type="nucleotide sequence ID" value="NZ_AP022871.1"/>
</dbReference>
<dbReference type="GO" id="GO:0003824">
    <property type="term" value="F:catalytic activity"/>
    <property type="evidence" value="ECO:0007669"/>
    <property type="project" value="InterPro"/>
</dbReference>
<dbReference type="PANTHER" id="PTHR45398">
    <property type="match status" value="1"/>
</dbReference>
<dbReference type="InterPro" id="IPR001242">
    <property type="entry name" value="Condensation_dom"/>
</dbReference>
<dbReference type="SUPFAM" id="SSF52777">
    <property type="entry name" value="CoA-dependent acyltransferases"/>
    <property type="match status" value="1"/>
</dbReference>
<reference evidence="3 4" key="1">
    <citation type="submission" date="2020-03" db="EMBL/GenBank/DDBJ databases">
        <title>Whole genome shotgun sequence of Phytohabitans suffuscus NBRC 105367.</title>
        <authorList>
            <person name="Komaki H."/>
            <person name="Tamura T."/>
        </authorList>
    </citation>
    <scope>NUCLEOTIDE SEQUENCE [LARGE SCALE GENOMIC DNA]</scope>
    <source>
        <strain evidence="3 4">NBRC 105367</strain>
    </source>
</reference>
<evidence type="ECO:0000313" key="3">
    <source>
        <dbReference type="EMBL" id="BCB91970.1"/>
    </source>
</evidence>
<evidence type="ECO:0000313" key="4">
    <source>
        <dbReference type="Proteomes" id="UP000503011"/>
    </source>
</evidence>
<dbReference type="KEGG" id="psuu:Psuf_092830"/>
<dbReference type="Gene3D" id="3.30.559.30">
    <property type="entry name" value="Nonribosomal peptide synthetase, condensation domain"/>
    <property type="match status" value="1"/>
</dbReference>
<accession>A0A6F8Z0L3</accession>
<sequence length="266" mass="29004">MARLCEALAESAGPAPQERLVEPFDLVPAGDLARLPGGLTDAYPLSQVQLGMLIEMLADNGQNHYHNVASFAVPDAAPFDLATLRAAVDLVVNRHEILRTSVDLTGFSVPMQLVHRRVEVPVEAHDLRGLTERERRATVRRHVGLEYRTLFDVERAPLLRFAAHVETDEGWRLTLTICHAVIEGWSLHALVVEILSAYGALRAGGPAPGADVPAVRFADFVAGELRSLRSTVDTQYWRGSSTGTPGSRCPPRGGPGSPRRRGSRTR</sequence>
<gene>
    <name evidence="3" type="ORF">Psuf_092830</name>
</gene>
<proteinExistence type="predicted"/>